<evidence type="ECO:0000256" key="4">
    <source>
        <dbReference type="ARBA" id="ARBA00022692"/>
    </source>
</evidence>
<reference evidence="12 13" key="1">
    <citation type="submission" date="2021-04" db="EMBL/GenBank/DDBJ databases">
        <authorList>
            <person name="Bliznina A."/>
        </authorList>
    </citation>
    <scope>NUCLEOTIDE SEQUENCE [LARGE SCALE GENOMIC DNA]</scope>
</reference>
<accession>A0ABN7RK38</accession>
<keyword evidence="13" id="KW-1185">Reference proteome</keyword>
<feature type="transmembrane region" description="Helical" evidence="9">
    <location>
        <begin position="21"/>
        <end position="37"/>
    </location>
</feature>
<evidence type="ECO:0000256" key="6">
    <source>
        <dbReference type="ARBA" id="ARBA00022989"/>
    </source>
</evidence>
<feature type="domain" description="Exostosin GT47" evidence="10">
    <location>
        <begin position="74"/>
        <end position="347"/>
    </location>
</feature>
<keyword evidence="3" id="KW-0808">Transferase</keyword>
<evidence type="ECO:0000256" key="2">
    <source>
        <dbReference type="ARBA" id="ARBA00010271"/>
    </source>
</evidence>
<keyword evidence="5" id="KW-0256">Endoplasmic reticulum</keyword>
<dbReference type="InterPro" id="IPR029044">
    <property type="entry name" value="Nucleotide-diphossugar_trans"/>
</dbReference>
<dbReference type="SUPFAM" id="SSF53448">
    <property type="entry name" value="Nucleotide-diphospho-sugar transferases"/>
    <property type="match status" value="1"/>
</dbReference>
<evidence type="ECO:0000256" key="5">
    <source>
        <dbReference type="ARBA" id="ARBA00022824"/>
    </source>
</evidence>
<keyword evidence="7 9" id="KW-0472">Membrane</keyword>
<organism evidence="12 13">
    <name type="scientific">Oikopleura dioica</name>
    <name type="common">Tunicate</name>
    <dbReference type="NCBI Taxonomy" id="34765"/>
    <lineage>
        <taxon>Eukaryota</taxon>
        <taxon>Metazoa</taxon>
        <taxon>Chordata</taxon>
        <taxon>Tunicata</taxon>
        <taxon>Appendicularia</taxon>
        <taxon>Copelata</taxon>
        <taxon>Oikopleuridae</taxon>
        <taxon>Oikopleura</taxon>
    </lineage>
</organism>
<dbReference type="Pfam" id="PF09258">
    <property type="entry name" value="Glyco_transf_64"/>
    <property type="match status" value="1"/>
</dbReference>
<dbReference type="InterPro" id="IPR040911">
    <property type="entry name" value="Exostosin_GT47"/>
</dbReference>
<keyword evidence="6 9" id="KW-1133">Transmembrane helix</keyword>
<gene>
    <name evidence="12" type="ORF">OKIOD_LOCUS338</name>
</gene>
<evidence type="ECO:0000256" key="8">
    <source>
        <dbReference type="ARBA" id="ARBA00023157"/>
    </source>
</evidence>
<dbReference type="Pfam" id="PF03016">
    <property type="entry name" value="Exostosin_GT47"/>
    <property type="match status" value="1"/>
</dbReference>
<dbReference type="Proteomes" id="UP001158576">
    <property type="component" value="Chromosome PAR"/>
</dbReference>
<name>A0ABN7RK38_OIKDI</name>
<sequence length="671" mass="77298">MHKEKKESSSLAEFFQRWKSTFFYSFVLVSIYLWATAPPKTNYQNLRLDRLSSLPLLKVENLVDTDPFDSDCRWSNCWDIFNCTKLTVYAPPLQHFHDGGKKKVTPDISREFYSLYKWVAESEYYTNNAETACVRLPPIDFLSLSRVENIQKASAVLKNLPYWNGGKNWVIFSSHSVKDFELETGEALVATSTLTDFTVRHGFDIPISFYSHFLRPIVDLSEDFFEEERTYDLISLGPFESSIETGLRSISGLSQLKLNKCGSADSYCSITGESFEIPLSMKKAKFCLVSYSAKFGFQNKMLAAALGTGCYPIIVGKYSLQLPFQEKIDWNEFSTTFRPSDMHKIADFIQKFPKEDLIRARERGIWTFDKFFSSMGAVFEGFLGHLHDRLFPHKVHGVDFWNGPIRGVQSPLFLNRIAPDEGFTAVILAYDRVESLYRVIESVAKAPGLKKVLVIWNNQSKAPPLASTFPQISIPIRVIQTKKNVLSNRFYPYDEIETSCVLSIDDDIVMLTADEIQFGYQVWREYPDRLVGYPNRLHLWEEDKQNWKYESEWTNANSMILTGAAFYHKYFSHAYYHQTPAKIVNWVDEHMNCEDILMNFVIANQTAKAPLKVSPRKKFKCTECSQQVSISVDPGHMVERSECINFFVKEFGKMPLKAVEFRADPGKLYLL</sequence>
<proteinExistence type="inferred from homology"/>
<dbReference type="InterPro" id="IPR015338">
    <property type="entry name" value="GT64_dom"/>
</dbReference>
<dbReference type="Gene3D" id="3.90.550.10">
    <property type="entry name" value="Spore Coat Polysaccharide Biosynthesis Protein SpsA, Chain A"/>
    <property type="match status" value="1"/>
</dbReference>
<evidence type="ECO:0000259" key="11">
    <source>
        <dbReference type="Pfam" id="PF09258"/>
    </source>
</evidence>
<dbReference type="InterPro" id="IPR004263">
    <property type="entry name" value="Exostosin"/>
</dbReference>
<evidence type="ECO:0000256" key="9">
    <source>
        <dbReference type="SAM" id="Phobius"/>
    </source>
</evidence>
<dbReference type="PANTHER" id="PTHR48261:SF5">
    <property type="entry name" value="EXOSTOSIN GLYCOSYLTRANSFERASE 2"/>
    <property type="match status" value="1"/>
</dbReference>
<feature type="domain" description="Glycosyl transferase 64" evidence="11">
    <location>
        <begin position="423"/>
        <end position="665"/>
    </location>
</feature>
<evidence type="ECO:0000313" key="12">
    <source>
        <dbReference type="EMBL" id="CAG5077658.1"/>
    </source>
</evidence>
<dbReference type="PANTHER" id="PTHR48261">
    <property type="entry name" value="ACETYLGLUCOSAMINYLTRANSFERASE"/>
    <property type="match status" value="1"/>
</dbReference>
<keyword evidence="4 9" id="KW-0812">Transmembrane</keyword>
<protein>
    <submittedName>
        <fullName evidence="12">Oidioi.mRNA.OKI2018_I69.PAR.g8780.t1.cds</fullName>
    </submittedName>
</protein>
<comment type="similarity">
    <text evidence="2">Belongs to the glycosyltransferase 47 family.</text>
</comment>
<evidence type="ECO:0000256" key="3">
    <source>
        <dbReference type="ARBA" id="ARBA00022679"/>
    </source>
</evidence>
<evidence type="ECO:0000256" key="1">
    <source>
        <dbReference type="ARBA" id="ARBA00004648"/>
    </source>
</evidence>
<evidence type="ECO:0000313" key="13">
    <source>
        <dbReference type="Proteomes" id="UP001158576"/>
    </source>
</evidence>
<dbReference type="EMBL" id="OU015568">
    <property type="protein sequence ID" value="CAG5077658.1"/>
    <property type="molecule type" value="Genomic_DNA"/>
</dbReference>
<keyword evidence="8" id="KW-1015">Disulfide bond</keyword>
<comment type="subcellular location">
    <subcellularLocation>
        <location evidence="1">Endoplasmic reticulum membrane</location>
        <topology evidence="1">Single-pass type II membrane protein</topology>
    </subcellularLocation>
</comment>
<evidence type="ECO:0000259" key="10">
    <source>
        <dbReference type="Pfam" id="PF03016"/>
    </source>
</evidence>
<evidence type="ECO:0000256" key="7">
    <source>
        <dbReference type="ARBA" id="ARBA00023136"/>
    </source>
</evidence>